<proteinExistence type="predicted"/>
<dbReference type="GO" id="GO:0008270">
    <property type="term" value="F:zinc ion binding"/>
    <property type="evidence" value="ECO:0007669"/>
    <property type="project" value="InterPro"/>
</dbReference>
<dbReference type="AlphaFoldDB" id="A0AAJ6W106"/>
<feature type="compositionally biased region" description="Basic and acidic residues" evidence="1">
    <location>
        <begin position="21"/>
        <end position="42"/>
    </location>
</feature>
<feature type="compositionally biased region" description="Basic and acidic residues" evidence="1">
    <location>
        <begin position="1"/>
        <end position="11"/>
    </location>
</feature>
<dbReference type="InterPro" id="IPR021109">
    <property type="entry name" value="Peptidase_aspartic_dom_sf"/>
</dbReference>
<sequence>MKPTFGEEAHSVRNSTFNEEGIMKSDENHDPRNNQNKTSEESRLIAERTLLVEEIKQLSKFVIDKMSKEDTTAATLQASLEFLAVHSDKLNRINEKIWNEMFDINQLRRDRQEQNTLNLETRFIVCQLREAIDKRKTAKGIHNSSDHKNPVGADQKCCGSSKNARKLEHLKMDRFDGKLENWLPWWARFEDRIQNDPQLNDRSKYDYLLQYLSREVKERLKTIPVDEEFYQTAVDRLKAEFGNVDKLRALYTQRLMTLKPIANRYDRSGLRELLQVVHTSIAALERIGLPRDSITPFFYPKLKESVPVDVYLEFKISSRIERANAANGTSASTIISTEQLDKLLTFIKDVVSDLDDINEQQLKQLQTSGANRTVPSAFALKTELKTVHKKSTPFRTPTSAEQVHQSPCVFCKSAEHRTQACLDTSMSIQKKREMLTRENRCSTCSKRGHQGSSCRSSPFCIKCKQRGHMTPLCSSMETFAGHCQKEASATDEKQYYITVRAMAIGPSGKKREVRILFDSGSKVSFARNQVVEQLGFDRKKLDTIPISLKMLKQATILTETSAVSFRLQHVRGGPANHFKFFTLDNICGGQIQPEIDATSEEQLQRMNIALSDNYNSKEPIDILIGADQLVGVQTHNAHRLGKTLELVETAFGWALFGARNGKARATVDVNFAETPCLLTSVPQMTPLEPRPDFEQRVRMFIEADAMAIENEPREEADQFINEFMEKVKFDPKNHRFTVALPFKDGLQPGKNLSIATARLKALTKSLDRRGLRQKYQTEVQSLLDLNFIEPVDENQRPVGPVSYLPHREVVKEESLTTKLRIVFDASAKEKGFLSLNDTLHQGWPTFFVPRTTKVMATDPADHQNLGHPF</sequence>
<dbReference type="KEGG" id="goe:100907340"/>
<reference evidence="4" key="1">
    <citation type="submission" date="2025-08" db="UniProtKB">
        <authorList>
            <consortium name="RefSeq"/>
        </authorList>
    </citation>
    <scope>IDENTIFICATION</scope>
</reference>
<dbReference type="SMART" id="SM00343">
    <property type="entry name" value="ZnF_C2HC"/>
    <property type="match status" value="3"/>
</dbReference>
<dbReference type="Gene3D" id="2.40.70.10">
    <property type="entry name" value="Acid Proteases"/>
    <property type="match status" value="1"/>
</dbReference>
<dbReference type="GeneID" id="100907340"/>
<dbReference type="InterPro" id="IPR005312">
    <property type="entry name" value="DUF1759"/>
</dbReference>
<feature type="region of interest" description="Disordered" evidence="1">
    <location>
        <begin position="139"/>
        <end position="158"/>
    </location>
</feature>
<dbReference type="GO" id="GO:0003676">
    <property type="term" value="F:nucleic acid binding"/>
    <property type="evidence" value="ECO:0007669"/>
    <property type="project" value="InterPro"/>
</dbReference>
<protein>
    <submittedName>
        <fullName evidence="4">Uncharacterized protein LOC100907340</fullName>
    </submittedName>
</protein>
<feature type="region of interest" description="Disordered" evidence="1">
    <location>
        <begin position="1"/>
        <end position="42"/>
    </location>
</feature>
<accession>A0AAJ6W106</accession>
<dbReference type="InterPro" id="IPR001878">
    <property type="entry name" value="Znf_CCHC"/>
</dbReference>
<dbReference type="PANTHER" id="PTHR47331">
    <property type="entry name" value="PHD-TYPE DOMAIN-CONTAINING PROTEIN"/>
    <property type="match status" value="1"/>
</dbReference>
<dbReference type="RefSeq" id="XP_003748672.1">
    <property type="nucleotide sequence ID" value="XM_003748624.1"/>
</dbReference>
<evidence type="ECO:0000256" key="1">
    <source>
        <dbReference type="SAM" id="MobiDB-lite"/>
    </source>
</evidence>
<dbReference type="Proteomes" id="UP000694867">
    <property type="component" value="Unplaced"/>
</dbReference>
<feature type="domain" description="CCHC-type" evidence="2">
    <location>
        <begin position="407"/>
        <end position="423"/>
    </location>
</feature>
<organism evidence="3 4">
    <name type="scientific">Galendromus occidentalis</name>
    <name type="common">western predatory mite</name>
    <dbReference type="NCBI Taxonomy" id="34638"/>
    <lineage>
        <taxon>Eukaryota</taxon>
        <taxon>Metazoa</taxon>
        <taxon>Ecdysozoa</taxon>
        <taxon>Arthropoda</taxon>
        <taxon>Chelicerata</taxon>
        <taxon>Arachnida</taxon>
        <taxon>Acari</taxon>
        <taxon>Parasitiformes</taxon>
        <taxon>Mesostigmata</taxon>
        <taxon>Gamasina</taxon>
        <taxon>Phytoseioidea</taxon>
        <taxon>Phytoseiidae</taxon>
        <taxon>Typhlodrominae</taxon>
        <taxon>Galendromus</taxon>
    </lineage>
</organism>
<evidence type="ECO:0000313" key="3">
    <source>
        <dbReference type="Proteomes" id="UP000694867"/>
    </source>
</evidence>
<gene>
    <name evidence="4" type="primary">LOC100907340</name>
</gene>
<keyword evidence="3" id="KW-1185">Reference proteome</keyword>
<name>A0AAJ6W106_9ACAR</name>
<dbReference type="SUPFAM" id="SSF57756">
    <property type="entry name" value="Retrovirus zinc finger-like domains"/>
    <property type="match status" value="1"/>
</dbReference>
<dbReference type="InterPro" id="IPR036875">
    <property type="entry name" value="Znf_CCHC_sf"/>
</dbReference>
<evidence type="ECO:0000313" key="4">
    <source>
        <dbReference type="RefSeq" id="XP_003748672.1"/>
    </source>
</evidence>
<feature type="domain" description="CCHC-type" evidence="2">
    <location>
        <begin position="459"/>
        <end position="475"/>
    </location>
</feature>
<feature type="domain" description="CCHC-type" evidence="2">
    <location>
        <begin position="440"/>
        <end position="456"/>
    </location>
</feature>
<dbReference type="PANTHER" id="PTHR47331:SF1">
    <property type="entry name" value="GAG-LIKE PROTEIN"/>
    <property type="match status" value="1"/>
</dbReference>
<dbReference type="Pfam" id="PF03564">
    <property type="entry name" value="DUF1759"/>
    <property type="match status" value="1"/>
</dbReference>
<evidence type="ECO:0000259" key="2">
    <source>
        <dbReference type="SMART" id="SM00343"/>
    </source>
</evidence>